<evidence type="ECO:0000313" key="9">
    <source>
        <dbReference type="Proteomes" id="UP000015102"/>
    </source>
</evidence>
<dbReference type="HOGENOM" id="CLU_345554_0_0_1"/>
<feature type="compositionally biased region" description="Gly residues" evidence="6">
    <location>
        <begin position="758"/>
        <end position="776"/>
    </location>
</feature>
<dbReference type="STRING" id="36166.T1GWD8"/>
<feature type="region of interest" description="Disordered" evidence="6">
    <location>
        <begin position="271"/>
        <end position="293"/>
    </location>
</feature>
<dbReference type="Pfam" id="PF04818">
    <property type="entry name" value="CID"/>
    <property type="match status" value="1"/>
</dbReference>
<evidence type="ECO:0000256" key="3">
    <source>
        <dbReference type="ARBA" id="ARBA00022990"/>
    </source>
</evidence>
<evidence type="ECO:0000256" key="1">
    <source>
        <dbReference type="ARBA" id="ARBA00022481"/>
    </source>
</evidence>
<evidence type="ECO:0000259" key="7">
    <source>
        <dbReference type="PROSITE" id="PS51391"/>
    </source>
</evidence>
<evidence type="ECO:0000256" key="2">
    <source>
        <dbReference type="ARBA" id="ARBA00022553"/>
    </source>
</evidence>
<dbReference type="PANTHER" id="PTHR12460">
    <property type="entry name" value="CYCLIN-DEPENDENT KINASE INHIBITOR-RELATED PROTEIN"/>
    <property type="match status" value="1"/>
</dbReference>
<feature type="region of interest" description="Disordered" evidence="6">
    <location>
        <begin position="581"/>
        <end position="608"/>
    </location>
</feature>
<organism evidence="8 9">
    <name type="scientific">Megaselia scalaris</name>
    <name type="common">Humpbacked fly</name>
    <name type="synonym">Phora scalaris</name>
    <dbReference type="NCBI Taxonomy" id="36166"/>
    <lineage>
        <taxon>Eukaryota</taxon>
        <taxon>Metazoa</taxon>
        <taxon>Ecdysozoa</taxon>
        <taxon>Arthropoda</taxon>
        <taxon>Hexapoda</taxon>
        <taxon>Insecta</taxon>
        <taxon>Pterygota</taxon>
        <taxon>Neoptera</taxon>
        <taxon>Endopterygota</taxon>
        <taxon>Diptera</taxon>
        <taxon>Brachycera</taxon>
        <taxon>Muscomorpha</taxon>
        <taxon>Platypezoidea</taxon>
        <taxon>Phoridae</taxon>
        <taxon>Megaseliini</taxon>
        <taxon>Megaselia</taxon>
    </lineage>
</organism>
<keyword evidence="3" id="KW-0007">Acetylation</keyword>
<dbReference type="PROSITE" id="PS51391">
    <property type="entry name" value="CID"/>
    <property type="match status" value="1"/>
</dbReference>
<protein>
    <recommendedName>
        <fullName evidence="5">Regulation of nuclear pre-mRNA domain-containing protein 2</fullName>
    </recommendedName>
</protein>
<dbReference type="InterPro" id="IPR008942">
    <property type="entry name" value="ENTH_VHS"/>
</dbReference>
<dbReference type="InterPro" id="IPR006569">
    <property type="entry name" value="CID_dom"/>
</dbReference>
<proteinExistence type="predicted"/>
<dbReference type="Proteomes" id="UP000015102">
    <property type="component" value="Unassembled WGS sequence"/>
</dbReference>
<sequence length="776" mass="88040">MANDQEFDAELFETKLENLKDTQEGITKMSSWCLSSANRVHHKKIVNCWLNVLKRVRVESRLTLFYLANDVIQYSKRKHYEFVESWGTALQKATTMVRDEKVKHKISRIFKIWEQRHVYGEEYLSDLKGLLNMPPPKSAQKIETSSDEFQPAALIQDIRDSIRLSNLTDKTFKRIPKEPLCDLDVIKGNIKDRASRCDADKEIDAYVESLQLFIASMRNELRIRKSLINNLTAATNFYQSQRGEVKVVVNAYRQFGNRMKAVKKKLEEVSATLPSPMPSPDINAPSPEPDPEDRFTFNFPNGSGSFMDKNLPFDINDFKSEINQPIEVISNRSESESDLDAYNPTNYYNPKQSTYEIPGLNSQYSSLAQSTSNLFSESSDVYKPEYSQISYGSGISGPPLPVPHPTSTSTETANFDSTWNMDMSWMSTNSYNESDPSSSFLNESAVASENATEKFPTDEIIATEDVDHRQIILPDEPQVQNMALLKARTQDIDRRNLISLTGSPIEKASEADENKEIWNEDQDFRSAANKLKAVLNKGLVDKGKDSDTDYRPIPTTVPPPPLPPPFQFPYYQALPINPNAESVQSEESVADGYDPTDQIESIDMDMSDDDNYEKRADLLGTPVEDELPEEEVLDETSDVAHDTDTSALLENPHNNQYYQESEEWSQSNPSQFKSHNPFQQPRYPMYPNPQQSNFSSPPMNMRPPFPSPQGPPRQGFQQRNFHPNFRQNSNFRGNMRGSPYFPKGGAGPRGAANFNGMGNRGGFNRGRGNFRGGPRW</sequence>
<dbReference type="EMBL" id="CAQQ02393810">
    <property type="status" value="NOT_ANNOTATED_CDS"/>
    <property type="molecule type" value="Genomic_DNA"/>
</dbReference>
<dbReference type="GO" id="GO:0031124">
    <property type="term" value="P:mRNA 3'-end processing"/>
    <property type="evidence" value="ECO:0007669"/>
    <property type="project" value="TreeGrafter"/>
</dbReference>
<accession>T1GWD8</accession>
<feature type="compositionally biased region" description="Polar residues" evidence="6">
    <location>
        <begin position="645"/>
        <end position="679"/>
    </location>
</feature>
<name>T1GWD8_MEGSC</name>
<evidence type="ECO:0000313" key="8">
    <source>
        <dbReference type="EnsemblMetazoa" id="MESCA008111-PA"/>
    </source>
</evidence>
<dbReference type="Gene3D" id="1.25.40.90">
    <property type="match status" value="1"/>
</dbReference>
<keyword evidence="2" id="KW-0597">Phosphoprotein</keyword>
<dbReference type="SUPFAM" id="SSF48464">
    <property type="entry name" value="ENTH/VHS domain"/>
    <property type="match status" value="1"/>
</dbReference>
<feature type="compositionally biased region" description="Acidic residues" evidence="6">
    <location>
        <begin position="623"/>
        <end position="637"/>
    </location>
</feature>
<dbReference type="SMART" id="SM00582">
    <property type="entry name" value="RPR"/>
    <property type="match status" value="1"/>
</dbReference>
<keyword evidence="1" id="KW-0488">Methylation</keyword>
<dbReference type="EnsemblMetazoa" id="MESCA008111-RA">
    <property type="protein sequence ID" value="MESCA008111-PA"/>
    <property type="gene ID" value="MESCA008111"/>
</dbReference>
<comment type="subunit">
    <text evidence="4">Associates with the RNA polymerase II complex.</text>
</comment>
<dbReference type="Gene3D" id="6.10.250.2560">
    <property type="match status" value="1"/>
</dbReference>
<feature type="region of interest" description="Disordered" evidence="6">
    <location>
        <begin position="620"/>
        <end position="776"/>
    </location>
</feature>
<dbReference type="OMA" id="EYNEHLH"/>
<dbReference type="AlphaFoldDB" id="T1GWD8"/>
<feature type="compositionally biased region" description="Low complexity" evidence="6">
    <location>
        <begin position="688"/>
        <end position="699"/>
    </location>
</feature>
<reference evidence="8" key="2">
    <citation type="submission" date="2015-06" db="UniProtKB">
        <authorList>
            <consortium name="EnsemblMetazoa"/>
        </authorList>
    </citation>
    <scope>IDENTIFICATION</scope>
</reference>
<dbReference type="CDD" id="cd16981">
    <property type="entry name" value="CID_RPRD_like"/>
    <property type="match status" value="1"/>
</dbReference>
<evidence type="ECO:0000256" key="4">
    <source>
        <dbReference type="ARBA" id="ARBA00062892"/>
    </source>
</evidence>
<keyword evidence="9" id="KW-1185">Reference proteome</keyword>
<feature type="domain" description="CID" evidence="7">
    <location>
        <begin position="4"/>
        <end position="135"/>
    </location>
</feature>
<evidence type="ECO:0000256" key="6">
    <source>
        <dbReference type="SAM" id="MobiDB-lite"/>
    </source>
</evidence>
<dbReference type="FunFam" id="1.25.40.90:FF:000020">
    <property type="entry name" value="regulation of nuclear pre-mRNA domain-containing protein 2 isoform X1"/>
    <property type="match status" value="1"/>
</dbReference>
<dbReference type="GO" id="GO:0000993">
    <property type="term" value="F:RNA polymerase II complex binding"/>
    <property type="evidence" value="ECO:0007669"/>
    <property type="project" value="TreeGrafter"/>
</dbReference>
<feature type="compositionally biased region" description="Pro residues" evidence="6">
    <location>
        <begin position="700"/>
        <end position="711"/>
    </location>
</feature>
<evidence type="ECO:0000256" key="5">
    <source>
        <dbReference type="ARBA" id="ARBA00067342"/>
    </source>
</evidence>
<reference evidence="9" key="1">
    <citation type="submission" date="2013-02" db="EMBL/GenBank/DDBJ databases">
        <authorList>
            <person name="Hughes D."/>
        </authorList>
    </citation>
    <scope>NUCLEOTIDE SEQUENCE</scope>
    <source>
        <strain>Durham</strain>
        <strain evidence="9">NC isolate 2 -- Noor lab</strain>
    </source>
</reference>
<dbReference type="PANTHER" id="PTHR12460:SF40">
    <property type="entry name" value="REGULATION OF NUCLEAR PRE-MRNA DOMAIN-CONTAINING PROTEIN 2"/>
    <property type="match status" value="1"/>
</dbReference>